<dbReference type="EC" id="3.6.5.2" evidence="3"/>
<dbReference type="Pfam" id="PF00071">
    <property type="entry name" value="Ras"/>
    <property type="match status" value="1"/>
</dbReference>
<protein>
    <recommendedName>
        <fullName evidence="3">small monomeric GTPase</fullName>
        <ecNumber evidence="3">3.6.5.2</ecNumber>
    </recommendedName>
</protein>
<dbReference type="SUPFAM" id="SSF52540">
    <property type="entry name" value="P-loop containing nucleoside triphosphate hydrolases"/>
    <property type="match status" value="1"/>
</dbReference>
<dbReference type="OrthoDB" id="9989112at2759"/>
<accession>A0A9Q1ILA2</accession>
<dbReference type="Proteomes" id="UP001152622">
    <property type="component" value="Chromosome 12"/>
</dbReference>
<comment type="subcellular location">
    <subcellularLocation>
        <location evidence="1">Membrane</location>
        <topology evidence="1">Lipid-anchor</topology>
    </subcellularLocation>
</comment>
<reference evidence="9" key="1">
    <citation type="journal article" date="2023" name="Science">
        <title>Genome structures resolve the early diversification of teleost fishes.</title>
        <authorList>
            <person name="Parey E."/>
            <person name="Louis A."/>
            <person name="Montfort J."/>
            <person name="Bouchez O."/>
            <person name="Roques C."/>
            <person name="Iampietro C."/>
            <person name="Lluch J."/>
            <person name="Castinel A."/>
            <person name="Donnadieu C."/>
            <person name="Desvignes T."/>
            <person name="Floi Bucao C."/>
            <person name="Jouanno E."/>
            <person name="Wen M."/>
            <person name="Mejri S."/>
            <person name="Dirks R."/>
            <person name="Jansen H."/>
            <person name="Henkel C."/>
            <person name="Chen W.J."/>
            <person name="Zahm M."/>
            <person name="Cabau C."/>
            <person name="Klopp C."/>
            <person name="Thompson A.W."/>
            <person name="Robinson-Rechavi M."/>
            <person name="Braasch I."/>
            <person name="Lecointre G."/>
            <person name="Bobe J."/>
            <person name="Postlethwait J.H."/>
            <person name="Berthelot C."/>
            <person name="Roest Crollius H."/>
            <person name="Guiguen Y."/>
        </authorList>
    </citation>
    <scope>NUCLEOTIDE SEQUENCE</scope>
    <source>
        <strain evidence="9">WJC10195</strain>
    </source>
</reference>
<dbReference type="GO" id="GO:0003925">
    <property type="term" value="F:G protein activity"/>
    <property type="evidence" value="ECO:0007669"/>
    <property type="project" value="UniProtKB-EC"/>
</dbReference>
<keyword evidence="4" id="KW-0547">Nucleotide-binding</keyword>
<dbReference type="PROSITE" id="PS51419">
    <property type="entry name" value="RAB"/>
    <property type="match status" value="1"/>
</dbReference>
<dbReference type="AlphaFoldDB" id="A0A9Q1ILA2"/>
<dbReference type="SMART" id="SM00175">
    <property type="entry name" value="RAB"/>
    <property type="match status" value="1"/>
</dbReference>
<gene>
    <name evidence="9" type="ORF">SKAU_G00302230</name>
</gene>
<dbReference type="GO" id="GO:0005525">
    <property type="term" value="F:GTP binding"/>
    <property type="evidence" value="ECO:0007669"/>
    <property type="project" value="UniProtKB-KW"/>
</dbReference>
<dbReference type="Gene3D" id="3.40.50.300">
    <property type="entry name" value="P-loop containing nucleotide triphosphate hydrolases"/>
    <property type="match status" value="1"/>
</dbReference>
<dbReference type="GO" id="GO:0016020">
    <property type="term" value="C:membrane"/>
    <property type="evidence" value="ECO:0007669"/>
    <property type="project" value="UniProtKB-SubCell"/>
</dbReference>
<comment type="catalytic activity">
    <reaction evidence="7">
        <text>GTP + H2O = GDP + phosphate + H(+)</text>
        <dbReference type="Rhea" id="RHEA:19669"/>
        <dbReference type="ChEBI" id="CHEBI:15377"/>
        <dbReference type="ChEBI" id="CHEBI:15378"/>
        <dbReference type="ChEBI" id="CHEBI:37565"/>
        <dbReference type="ChEBI" id="CHEBI:43474"/>
        <dbReference type="ChEBI" id="CHEBI:58189"/>
        <dbReference type="EC" id="3.6.5.2"/>
    </reaction>
    <physiologicalReaction direction="left-to-right" evidence="7">
        <dbReference type="Rhea" id="RHEA:19670"/>
    </physiologicalReaction>
</comment>
<evidence type="ECO:0000256" key="6">
    <source>
        <dbReference type="ARBA" id="ARBA00023289"/>
    </source>
</evidence>
<dbReference type="PANTHER" id="PTHR47980">
    <property type="entry name" value="LD44762P"/>
    <property type="match status" value="1"/>
</dbReference>
<keyword evidence="6" id="KW-0449">Lipoprotein</keyword>
<dbReference type="InterPro" id="IPR050305">
    <property type="entry name" value="Small_GTPase_Rab"/>
</dbReference>
<evidence type="ECO:0000256" key="8">
    <source>
        <dbReference type="SAM" id="MobiDB-lite"/>
    </source>
</evidence>
<evidence type="ECO:0000256" key="2">
    <source>
        <dbReference type="ARBA" id="ARBA00006270"/>
    </source>
</evidence>
<dbReference type="InterPro" id="IPR027417">
    <property type="entry name" value="P-loop_NTPase"/>
</dbReference>
<evidence type="ECO:0000256" key="3">
    <source>
        <dbReference type="ARBA" id="ARBA00011984"/>
    </source>
</evidence>
<name>A0A9Q1ILA2_SYNKA</name>
<sequence length="181" mass="20473">MKVKLQIWDTAGQERFRSVTHAYYRDAHALLLLYDVTNKTSFDNIQVGFRFSLERFPFRFCERRRSSNCRIEEEDEREEATMSRLPAVIHAPVSSISHPQLGGRGMPARRPRTCWRVADAWRRTERTPQAAGWNRPVGGSRRRPGDSTGIPAAVPSPARAAEPLNDASIITAKLIGLVYAP</sequence>
<evidence type="ECO:0000256" key="1">
    <source>
        <dbReference type="ARBA" id="ARBA00004635"/>
    </source>
</evidence>
<evidence type="ECO:0000256" key="4">
    <source>
        <dbReference type="ARBA" id="ARBA00022741"/>
    </source>
</evidence>
<evidence type="ECO:0000313" key="9">
    <source>
        <dbReference type="EMBL" id="KAJ8346030.1"/>
    </source>
</evidence>
<keyword evidence="6" id="KW-0636">Prenylation</keyword>
<dbReference type="InterPro" id="IPR001806">
    <property type="entry name" value="Small_GTPase"/>
</dbReference>
<evidence type="ECO:0000256" key="7">
    <source>
        <dbReference type="ARBA" id="ARBA00047660"/>
    </source>
</evidence>
<organism evidence="9 10">
    <name type="scientific">Synaphobranchus kaupii</name>
    <name type="common">Kaup's arrowtooth eel</name>
    <dbReference type="NCBI Taxonomy" id="118154"/>
    <lineage>
        <taxon>Eukaryota</taxon>
        <taxon>Metazoa</taxon>
        <taxon>Chordata</taxon>
        <taxon>Craniata</taxon>
        <taxon>Vertebrata</taxon>
        <taxon>Euteleostomi</taxon>
        <taxon>Actinopterygii</taxon>
        <taxon>Neopterygii</taxon>
        <taxon>Teleostei</taxon>
        <taxon>Anguilliformes</taxon>
        <taxon>Synaphobranchidae</taxon>
        <taxon>Synaphobranchus</taxon>
    </lineage>
</organism>
<keyword evidence="10" id="KW-1185">Reference proteome</keyword>
<evidence type="ECO:0000313" key="10">
    <source>
        <dbReference type="Proteomes" id="UP001152622"/>
    </source>
</evidence>
<dbReference type="EMBL" id="JAINUF010000012">
    <property type="protein sequence ID" value="KAJ8346030.1"/>
    <property type="molecule type" value="Genomic_DNA"/>
</dbReference>
<keyword evidence="5" id="KW-0342">GTP-binding</keyword>
<comment type="similarity">
    <text evidence="2">Belongs to the small GTPase superfamily. Rab family.</text>
</comment>
<feature type="region of interest" description="Disordered" evidence="8">
    <location>
        <begin position="126"/>
        <end position="156"/>
    </location>
</feature>
<evidence type="ECO:0000256" key="5">
    <source>
        <dbReference type="ARBA" id="ARBA00023134"/>
    </source>
</evidence>
<comment type="caution">
    <text evidence="9">The sequence shown here is derived from an EMBL/GenBank/DDBJ whole genome shotgun (WGS) entry which is preliminary data.</text>
</comment>
<proteinExistence type="inferred from homology"/>